<evidence type="ECO:0000313" key="3">
    <source>
        <dbReference type="Proteomes" id="UP000005466"/>
    </source>
</evidence>
<dbReference type="Proteomes" id="UP000005466">
    <property type="component" value="Unassembled WGS sequence"/>
</dbReference>
<comment type="caution">
    <text evidence="2">The sequence shown here is derived from an EMBL/GenBank/DDBJ whole genome shotgun (WGS) entry which is preliminary data.</text>
</comment>
<feature type="non-terminal residue" evidence="2">
    <location>
        <position position="1"/>
    </location>
</feature>
<feature type="non-terminal residue" evidence="2">
    <location>
        <position position="62"/>
    </location>
</feature>
<sequence length="62" mass="7281">TDAPVLNQPPLAEAEPEQSNETLNQLRGLLNNRHRERPTQALLPTWMIRRGRHHLRDRPRNV</sequence>
<gene>
    <name evidence="2" type="ORF">Pgy4_36879</name>
</gene>
<reference evidence="2 3" key="1">
    <citation type="journal article" date="2011" name="PLoS Pathog.">
        <title>Dynamic evolution of pathogenicity revealed by sequencing and comparative genomics of 19 Pseudomonas syringae isolates.</title>
        <authorList>
            <person name="Baltrus D.A."/>
            <person name="Nishimura M.T."/>
            <person name="Romanchuk A."/>
            <person name="Chang J.H."/>
            <person name="Mukhtar M.S."/>
            <person name="Cherkis K."/>
            <person name="Roach J."/>
            <person name="Grant S.R."/>
            <person name="Jones C.D."/>
            <person name="Dangl J.L."/>
        </authorList>
    </citation>
    <scope>NUCLEOTIDE SEQUENCE [LARGE SCALE GENOMIC DNA]</scope>
    <source>
        <strain evidence="3">race 4</strain>
    </source>
</reference>
<feature type="region of interest" description="Disordered" evidence="1">
    <location>
        <begin position="1"/>
        <end position="21"/>
    </location>
</feature>
<organism evidence="2 3">
    <name type="scientific">Pseudomonas savastanoi pv. glycinea str. race 4</name>
    <dbReference type="NCBI Taxonomy" id="875330"/>
    <lineage>
        <taxon>Bacteria</taxon>
        <taxon>Pseudomonadati</taxon>
        <taxon>Pseudomonadota</taxon>
        <taxon>Gammaproteobacteria</taxon>
        <taxon>Pseudomonadales</taxon>
        <taxon>Pseudomonadaceae</taxon>
        <taxon>Pseudomonas</taxon>
    </lineage>
</organism>
<protein>
    <submittedName>
        <fullName evidence="2">Uncharacterized protein</fullName>
    </submittedName>
</protein>
<evidence type="ECO:0000313" key="2">
    <source>
        <dbReference type="EMBL" id="EGH18545.1"/>
    </source>
</evidence>
<dbReference type="EMBL" id="ADWY01002862">
    <property type="protein sequence ID" value="EGH18545.1"/>
    <property type="molecule type" value="Genomic_DNA"/>
</dbReference>
<accession>F3CH03</accession>
<evidence type="ECO:0000256" key="1">
    <source>
        <dbReference type="SAM" id="MobiDB-lite"/>
    </source>
</evidence>
<dbReference type="AlphaFoldDB" id="F3CH03"/>
<name>F3CH03_PSESG</name>
<proteinExistence type="predicted"/>